<dbReference type="RefSeq" id="XP_004182912.1">
    <property type="nucleotide sequence ID" value="XM_004182864.1"/>
</dbReference>
<evidence type="ECO:0000313" key="6">
    <source>
        <dbReference type="EMBL" id="ELP83566.1"/>
    </source>
</evidence>
<dbReference type="InterPro" id="IPR006212">
    <property type="entry name" value="Furin_repeat"/>
</dbReference>
<dbReference type="InterPro" id="IPR000719">
    <property type="entry name" value="Prot_kinase_dom"/>
</dbReference>
<organism evidence="6 7">
    <name type="scientific">Entamoeba invadens IP1</name>
    <dbReference type="NCBI Taxonomy" id="370355"/>
    <lineage>
        <taxon>Eukaryota</taxon>
        <taxon>Amoebozoa</taxon>
        <taxon>Evosea</taxon>
        <taxon>Archamoebae</taxon>
        <taxon>Mastigamoebida</taxon>
        <taxon>Entamoebidae</taxon>
        <taxon>Entamoeba</taxon>
    </lineage>
</organism>
<evidence type="ECO:0000256" key="2">
    <source>
        <dbReference type="ARBA" id="ARBA00022840"/>
    </source>
</evidence>
<dbReference type="Gene3D" id="1.10.510.10">
    <property type="entry name" value="Transferase(Phosphotransferase) domain 1"/>
    <property type="match status" value="1"/>
</dbReference>
<dbReference type="GO" id="GO:0005524">
    <property type="term" value="F:ATP binding"/>
    <property type="evidence" value="ECO:0007669"/>
    <property type="project" value="UniProtKB-UniRule"/>
</dbReference>
<dbReference type="InterPro" id="IPR053215">
    <property type="entry name" value="TKL_Ser/Thr_kinase"/>
</dbReference>
<accession>L7FJ27</accession>
<dbReference type="GO" id="GO:0004709">
    <property type="term" value="F:MAP kinase kinase kinase activity"/>
    <property type="evidence" value="ECO:0007669"/>
    <property type="project" value="UniProtKB-EC"/>
</dbReference>
<sequence>MNFTVIPVFELDGIIAIDFSEEFFEKEGGILLDKNAVVTLRNKKHIEKYHSFQASNNATLIIPGTLALLSKLTVPPKLKLLIEEDLSCNSDFVMSEGSILEVSGTLTLLKNCEMKENTKIGIKGEVVVQGATLKMTQSTLHANSMEFSDSNSVIEIGEGCDMTLSEITMGSNSMMSFKGNSKLKIESGEFVLKDDSLLNILTNTLDFSDIKKIVLKDNSRLSVRNTVQGTFKFCSELIADDFSNVLISSSSTFEMNNISIYNDALFTVTDSPQISFNSINLYSKSTLLISESALQLRGNSMVLADTSILKIVNTKTVNKVSTFNFKIELHTSSNLMCQSALPLSFDILISIFDESKLEIVDTNIKTSELLNKFTNSVGINLYNNSTFSLIGNAQMNYSKDVVLHDFSTLLLSSNKQTFQPTFFTHIIQAKDNSFITIPNNSNSVIAAQLIFSEYSKVDIGISSQFTINKPLITIDFTNQTCLLLLTSSSSFTMESACRVYIDSCVEMKHASTFTVKNESVLTVAKGIITRASDYFTSVIIIESTSRLYFNCESYDREYCRLHLSDVVKDVNCYSVSLSRSTVIEAPGRSIEDYPLFSSSNGIFEVDPKSFEKITSCVDIFSSPYGINILIALETFAVVGYDERVYRYCPSTMEMSTEVFCHMNGTQWIEGDEEETEYPYPFTHRHCPLPYDSAYVNHFNVIAEHTYINTLNENLNVNFVRKPVWITHNRTSKSVKHITGNVAGLFYINEFNITTGCPVTEHLNTSAWVQNTLTFNQSCINEKLPDLQVYTSALIIGTFQMRFVTTTDVIVSFHKNTTLAKEINTSKNLTSNIMAMYQHGVNFTRFNTKCAAGYVFYNKTAFVTQLKVLSDVKTVCESDEAFNEVTKTCQNCHILYGNACQKCVSDTCTLCDLKYRLDSTGHCTSIEKCLIYSSSYCVECESGYWADSQCVSCQIGCQKCTKSGCTLCENNSSLILNGNCVPIPNSLIIVPQTIIACERNYYSTTVMCALCTSKYPNCEECNTKSCLKCNLGYVLIGQDGSYSCQDMHCKTIKTPEKCLECSEEYFLNIEGDCVPIIEHCRYYDTTKCIECDSPNYYLVNNKCTTNESETHCYQSTQIGCVECVDGYYSDGSVCNKCNTKCKKCVSTFDTCTSCITGASLIDNKCVTVFSLEGICLQFNQYGFCTACNTTYYVSDGGCLQCTSPCHECLSSGKCTNCISNYYLLDNGKCELISSILHCKTAQTNIGCVICDDGFYLKSKICVKCGEECISCTSESLCLNCSNNKMIENGACVDRMEIKGCTTLVNSYCEKCDFWKMPSEDKTNCKSHVVWWVILLLTIVAVVILIVTILIVIYIAIVIMRHKEQHIRYTKYHIFMLKKAIHQIEYFPLNTESALVMSPKELSFSPEAHQIPVDEDTSLQVIIGNVGNSPQKIQFVTFKRKRKYILKFSPKVVVLRRGEACEFTLTIHPICSLKIRDKIGVVSCALKTGNEKVNEVSVFAETMLSTKLDKDNLKEISVIGEGSFGVVFKGTFNDQIVAIKRIRTETNRDDAFEEFEKEVSMLDKFRCEYIVHFYGACFLPNYLCLVTELAEFGSIQDVKDKMPIDIYPLHLKTKLMVDAAKGVEYLHINGIFHRDIKPANILVTSLAEGQKVNAKLTDFGSSRNVNCLKQNSTFTKGIGTPLYMAPEVLITGKYGFESDTYSFGMSLYEVIGWCSAFSECRYVWNIASKTSNGERPAFSPNHKLFEDVIASCWRHEIKQRISMSEVVQKLEIIYENLNQNTDKNSKAPQFLLL</sequence>
<dbReference type="SMART" id="SM00261">
    <property type="entry name" value="FU"/>
    <property type="match status" value="5"/>
</dbReference>
<name>L7FJ27_ENTIV</name>
<keyword evidence="7" id="KW-1185">Reference proteome</keyword>
<gene>
    <name evidence="6" type="ORF">EIN_002170</name>
</gene>
<dbReference type="SUPFAM" id="SSF57184">
    <property type="entry name" value="Growth factor receptor domain"/>
    <property type="match status" value="3"/>
</dbReference>
<dbReference type="Pfam" id="PF00069">
    <property type="entry name" value="Pkinase"/>
    <property type="match status" value="1"/>
</dbReference>
<dbReference type="PANTHER" id="PTHR45756:SF1">
    <property type="entry name" value="PROTEIN KINASE DOMAIN CONTAINING PROTEIN"/>
    <property type="match status" value="1"/>
</dbReference>
<dbReference type="EC" id="2.7.11.25" evidence="6"/>
<protein>
    <submittedName>
        <fullName evidence="6">Protein serine/threonine kinase, putative</fullName>
        <ecNumber evidence="6">2.7.11.25</ecNumber>
    </submittedName>
</protein>
<reference evidence="6 7" key="1">
    <citation type="submission" date="2012-10" db="EMBL/GenBank/DDBJ databases">
        <authorList>
            <person name="Zafar N."/>
            <person name="Inman J."/>
            <person name="Hall N."/>
            <person name="Lorenzi H."/>
            <person name="Caler E."/>
        </authorList>
    </citation>
    <scope>NUCLEOTIDE SEQUENCE [LARGE SCALE GENOMIC DNA]</scope>
    <source>
        <strain evidence="6 7">IP1</strain>
    </source>
</reference>
<evidence type="ECO:0000256" key="4">
    <source>
        <dbReference type="SAM" id="Phobius"/>
    </source>
</evidence>
<keyword evidence="6" id="KW-0808">Transferase</keyword>
<dbReference type="KEGG" id="eiv:EIN_002170"/>
<keyword evidence="4" id="KW-0472">Membrane</keyword>
<keyword evidence="6" id="KW-0418">Kinase</keyword>
<dbReference type="InterPro" id="IPR011009">
    <property type="entry name" value="Kinase-like_dom_sf"/>
</dbReference>
<evidence type="ECO:0000259" key="5">
    <source>
        <dbReference type="PROSITE" id="PS50011"/>
    </source>
</evidence>
<dbReference type="PANTHER" id="PTHR45756">
    <property type="entry name" value="PALMITOYLTRANSFERASE"/>
    <property type="match status" value="1"/>
</dbReference>
<dbReference type="VEuPathDB" id="AmoebaDB:EIN_002170"/>
<dbReference type="SUPFAM" id="SSF56112">
    <property type="entry name" value="Protein kinase-like (PK-like)"/>
    <property type="match status" value="1"/>
</dbReference>
<dbReference type="PROSITE" id="PS00108">
    <property type="entry name" value="PROTEIN_KINASE_ST"/>
    <property type="match status" value="1"/>
</dbReference>
<feature type="transmembrane region" description="Helical" evidence="4">
    <location>
        <begin position="1327"/>
        <end position="1357"/>
    </location>
</feature>
<dbReference type="Gene3D" id="2.10.220.10">
    <property type="entry name" value="Hormone Receptor, Insulin-like Growth Factor Receptor 1, Chain A, domain 2"/>
    <property type="match status" value="1"/>
</dbReference>
<dbReference type="InterPro" id="IPR008271">
    <property type="entry name" value="Ser/Thr_kinase_AS"/>
</dbReference>
<dbReference type="GeneID" id="14882536"/>
<dbReference type="PROSITE" id="PS00107">
    <property type="entry name" value="PROTEIN_KINASE_ATP"/>
    <property type="match status" value="1"/>
</dbReference>
<dbReference type="EMBL" id="KB207266">
    <property type="protein sequence ID" value="ELP83566.1"/>
    <property type="molecule type" value="Genomic_DNA"/>
</dbReference>
<dbReference type="InterPro" id="IPR017441">
    <property type="entry name" value="Protein_kinase_ATP_BS"/>
</dbReference>
<keyword evidence="2 3" id="KW-0067">ATP-binding</keyword>
<evidence type="ECO:0000313" key="7">
    <source>
        <dbReference type="Proteomes" id="UP000014680"/>
    </source>
</evidence>
<dbReference type="OrthoDB" id="2013020at2759"/>
<dbReference type="PROSITE" id="PS50011">
    <property type="entry name" value="PROTEIN_KINASE_DOM"/>
    <property type="match status" value="1"/>
</dbReference>
<dbReference type="SMART" id="SM00220">
    <property type="entry name" value="S_TKc"/>
    <property type="match status" value="1"/>
</dbReference>
<evidence type="ECO:0000256" key="1">
    <source>
        <dbReference type="ARBA" id="ARBA00022741"/>
    </source>
</evidence>
<dbReference type="Proteomes" id="UP000014680">
    <property type="component" value="Unassembled WGS sequence"/>
</dbReference>
<feature type="binding site" evidence="3">
    <location>
        <position position="1538"/>
    </location>
    <ligand>
        <name>ATP</name>
        <dbReference type="ChEBI" id="CHEBI:30616"/>
    </ligand>
</feature>
<evidence type="ECO:0000256" key="3">
    <source>
        <dbReference type="PROSITE-ProRule" id="PRU10141"/>
    </source>
</evidence>
<feature type="domain" description="Protein kinase" evidence="5">
    <location>
        <begin position="1511"/>
        <end position="1771"/>
    </location>
</feature>
<proteinExistence type="predicted"/>
<keyword evidence="4" id="KW-1133">Transmembrane helix</keyword>
<dbReference type="InterPro" id="IPR009030">
    <property type="entry name" value="Growth_fac_rcpt_cys_sf"/>
</dbReference>
<keyword evidence="4" id="KW-0812">Transmembrane</keyword>
<keyword evidence="1 3" id="KW-0547">Nucleotide-binding</keyword>